<feature type="coiled-coil region" evidence="1">
    <location>
        <begin position="525"/>
        <end position="552"/>
    </location>
</feature>
<evidence type="ECO:0000313" key="3">
    <source>
        <dbReference type="Proteomes" id="UP001163255"/>
    </source>
</evidence>
<keyword evidence="3" id="KW-1185">Reference proteome</keyword>
<dbReference type="EMBL" id="CP103300">
    <property type="protein sequence ID" value="UYM17635.1"/>
    <property type="molecule type" value="Genomic_DNA"/>
</dbReference>
<keyword evidence="1" id="KW-0175">Coiled coil</keyword>
<evidence type="ECO:0000256" key="1">
    <source>
        <dbReference type="SAM" id="Coils"/>
    </source>
</evidence>
<protein>
    <submittedName>
        <fullName evidence="2">Uncharacterized protein</fullName>
    </submittedName>
</protein>
<reference evidence="2" key="1">
    <citation type="submission" date="2022-10" db="EMBL/GenBank/DDBJ databases">
        <title>Completed Genome Sequence of two octocoral isolated bacterium, Endozoicomonas euniceicola EF212T and Endozoicomonas gorgoniicola PS125T.</title>
        <authorList>
            <person name="Chiou Y.-J."/>
            <person name="Chen Y.-H."/>
        </authorList>
    </citation>
    <scope>NUCLEOTIDE SEQUENCE</scope>
    <source>
        <strain evidence="2">EF212</strain>
    </source>
</reference>
<organism evidence="2 3">
    <name type="scientific">Endozoicomonas euniceicola</name>
    <dbReference type="NCBI Taxonomy" id="1234143"/>
    <lineage>
        <taxon>Bacteria</taxon>
        <taxon>Pseudomonadati</taxon>
        <taxon>Pseudomonadota</taxon>
        <taxon>Gammaproteobacteria</taxon>
        <taxon>Oceanospirillales</taxon>
        <taxon>Endozoicomonadaceae</taxon>
        <taxon>Endozoicomonas</taxon>
    </lineage>
</organism>
<name>A0ABY6GXX5_9GAMM</name>
<sequence>MLRDDMFKLDLTSEYKIHELIFINSGSNYYARLPVDSHAALLSDNNSGKTSTLSALKLFLLPEINFKDCKAKFGFSSGGKYYSNIDSYQYYFPGTESYIICNASNPKHSFCWVLYRTTDFGYERIAVPKTYDDIEHLFWNASSASNEKAGQHQSDIGISDIKKKLIKNYGGVIFNDRKSIGEAIYTRTSAAEDHTRFSLLPMVKKFSDASVDTVRALLGMAFSLGDASTTTLPSAIGSIIDGMGMSVVKKNDDGIFLDIDNALDEWEQLKETDSKLKKVAAYQDRWQLLKTERKRYSELRKSLQSDFATTTLTVHEAIKHYGRQLEEVSSRTRAAEAEYNQFVSEYNAAKRTSEQTQSDLRAADKLIASLEKKLNKADFVRSRLRPLCPANDTTDDAILKAISDELKKCSEDIQSLKDQGQAIASMDRLNKSIKDKDDAIRDRKSALARLDSGHSFLDSLSGHAASVLISINNSFTQLDLSISDQQTGIIEAFAGLFSQDGQRISFCGSSLEGTEFQSYSKDESRIKIQKRIEELESELKGDRKQLSKLNQNAVLSPAERSRKLQEYEEDYSELQGEKTIIKGIDGYRDQYDESIENRKLLQALSEEQKTAYDEARDKRSELQLAYNKLKEREQTLTQPLGAAKGYMDELRRLAGESSQMLDVETVVSEQPASLLPAYQPEQTRSDIDGLRARMRETRSSRDDAIEALHLLLEHGIVDSTPEDRHAITTQKQAFEIHYAALQTVYENLDSSTENYKQRLKDHNNHAAITASMIEKVKGVVESFIDKINQELGGYSISNLDNVELVAELHPQYVNMARTLGLVANKTDSLLTEDFYKQISAFQSEFYIQRSGKVDIARIIQKVSYRFNRNGKKEEIPQSNGTNCMVNAVLLALLLKHMIPEDLSLAMPVIFDEVGSLDERNLREVLKVMEEHGLVLFAANPEPTGVIASVLSVYHDLSIFKATDAEIMGKAEAIYFPGMEERLENLSDDVVGAE</sequence>
<gene>
    <name evidence="2" type="ORF">NX720_06935</name>
</gene>
<evidence type="ECO:0000313" key="2">
    <source>
        <dbReference type="EMBL" id="UYM17635.1"/>
    </source>
</evidence>
<dbReference type="Proteomes" id="UP001163255">
    <property type="component" value="Chromosome"/>
</dbReference>
<feature type="coiled-coil region" evidence="1">
    <location>
        <begin position="605"/>
        <end position="632"/>
    </location>
</feature>
<dbReference type="RefSeq" id="WP_262600286.1">
    <property type="nucleotide sequence ID" value="NZ_CP103300.1"/>
</dbReference>
<proteinExistence type="predicted"/>
<accession>A0ABY6GXX5</accession>